<dbReference type="Gene3D" id="1.25.40.990">
    <property type="match status" value="1"/>
</dbReference>
<dbReference type="InterPro" id="IPR045107">
    <property type="entry name" value="SAC3/GANP/THP3"/>
</dbReference>
<evidence type="ECO:0000259" key="2">
    <source>
        <dbReference type="PROSITE" id="PS50250"/>
    </source>
</evidence>
<proteinExistence type="predicted"/>
<dbReference type="InterPro" id="IPR000717">
    <property type="entry name" value="PCI_dom"/>
</dbReference>
<feature type="domain" description="PCI" evidence="2">
    <location>
        <begin position="725"/>
        <end position="889"/>
    </location>
</feature>
<accession>A0AAJ7XIM0</accession>
<feature type="compositionally biased region" description="Low complexity" evidence="1">
    <location>
        <begin position="515"/>
        <end position="525"/>
    </location>
</feature>
<dbReference type="RefSeq" id="XP_032834653.1">
    <property type="nucleotide sequence ID" value="XM_032978762.1"/>
</dbReference>
<protein>
    <submittedName>
        <fullName evidence="4">Leukocyte receptor cluster member 8 isoform X1</fullName>
    </submittedName>
</protein>
<name>A0AAJ7XIM0_PETMA</name>
<reference evidence="4" key="1">
    <citation type="submission" date="2025-08" db="UniProtKB">
        <authorList>
            <consortium name="RefSeq"/>
        </authorList>
    </citation>
    <scope>IDENTIFICATION</scope>
    <source>
        <tissue evidence="4">Sperm</tissue>
    </source>
</reference>
<evidence type="ECO:0000313" key="3">
    <source>
        <dbReference type="Proteomes" id="UP001318040"/>
    </source>
</evidence>
<feature type="compositionally biased region" description="Polar residues" evidence="1">
    <location>
        <begin position="61"/>
        <end position="79"/>
    </location>
</feature>
<dbReference type="PANTHER" id="PTHR12436">
    <property type="entry name" value="80 KDA MCM3-ASSOCIATED PROTEIN"/>
    <property type="match status" value="1"/>
</dbReference>
<dbReference type="GO" id="GO:0005634">
    <property type="term" value="C:nucleus"/>
    <property type="evidence" value="ECO:0007669"/>
    <property type="project" value="TreeGrafter"/>
</dbReference>
<sequence length="889" mass="100524">MAAMQPQHWNVGNQAAQAAQWAQQYNAAGSHVEGMGSQGPQPPKETPEWEKARQALASIQKEISSPVSSGKKSQQKNISTQQQQQQQQQHDDATAAAAANNQQMYPWYSYGYGYSVPPAYNYYNQYQMGMYGMYPQSPGQYMMQPGYHQQPLQTEDQTQAPVQEPASGTVLGQPHQPQPPPLPPPPQPPKPMQPHVQTHPAIQSHQQLMQQQAMQHQQQQNMHQQQQTMQHQQQQSMQHQQQSMQQRQQQSMQQQHQQQHQQPRMPYTEAIKSKGPQLWQKKQAPGAGNLKFNIPKRPLITSNSQFNLGPQPTAEPPKPSPAQQPMPTETPKALPRPGDWPKAMKAYVERCFATCETEEDKDRTERLLKELLTARLNDGSAYTIDWTKEALPNHNRDASERSPRKASRWMDTMPASSGTPSLMAAMTPRIPTPSTSSQTVPTGTPSAPAANSRSRTVMASTTSSSPAMAAAANGYRNKFGYRNVFRSRCSSSSSSGSKSRSRSRTPQRRRRRSDSSSSSRSNSSSHSEKCRVPQRQLQMNRGRSRGRGRMQRNARREKAAAAEFGGVFGKKRNRKGDLSGMRFVVDDPDRDGKRQRRAARFQWQGGPTPRRLRSEPLVLQINSLESGVPESLDWDELKIVGTCSDITKPYLRLTCAPDPSVVRPIVVLRKSLTMVKAHWKANQDYHFACEQMKSIRQDLTVQGVRTEFTVEVYETHARIALEKGDREEFNQCQAQLKSLYNENLPGNLGEFTAYRILYYIYTKNSGDLTTALAQLPKELKDDSCVEHALSLRAAWALNNYHRFFRLYRTAPLMSSYLIDLFLERERKAALKSIIKTFRPTVPVQFVQSELAFDSEEDCRAFLDSLEVSYLANDLSKVDCKQSMSVLQST</sequence>
<feature type="region of interest" description="Disordered" evidence="1">
    <location>
        <begin position="487"/>
        <end position="559"/>
    </location>
</feature>
<feature type="compositionally biased region" description="Low complexity" evidence="1">
    <location>
        <begin position="487"/>
        <end position="498"/>
    </location>
</feature>
<dbReference type="PROSITE" id="PS50250">
    <property type="entry name" value="PCI"/>
    <property type="match status" value="1"/>
</dbReference>
<evidence type="ECO:0000256" key="1">
    <source>
        <dbReference type="SAM" id="MobiDB-lite"/>
    </source>
</evidence>
<organism evidence="3 4">
    <name type="scientific">Petromyzon marinus</name>
    <name type="common">Sea lamprey</name>
    <dbReference type="NCBI Taxonomy" id="7757"/>
    <lineage>
        <taxon>Eukaryota</taxon>
        <taxon>Metazoa</taxon>
        <taxon>Chordata</taxon>
        <taxon>Craniata</taxon>
        <taxon>Vertebrata</taxon>
        <taxon>Cyclostomata</taxon>
        <taxon>Hyperoartia</taxon>
        <taxon>Petromyzontiformes</taxon>
        <taxon>Petromyzontidae</taxon>
        <taxon>Petromyzon</taxon>
    </lineage>
</organism>
<feature type="compositionally biased region" description="Low complexity" evidence="1">
    <location>
        <begin position="432"/>
        <end position="446"/>
    </location>
</feature>
<dbReference type="KEGG" id="pmrn:116956891"/>
<dbReference type="AlphaFoldDB" id="A0AAJ7XIM0"/>
<feature type="compositionally biased region" description="Polar residues" evidence="1">
    <location>
        <begin position="300"/>
        <end position="310"/>
    </location>
</feature>
<feature type="region of interest" description="Disordered" evidence="1">
    <location>
        <begin position="428"/>
        <end position="467"/>
    </location>
</feature>
<feature type="compositionally biased region" description="Basic residues" evidence="1">
    <location>
        <begin position="542"/>
        <end position="553"/>
    </location>
</feature>
<feature type="compositionally biased region" description="Low complexity" evidence="1">
    <location>
        <begin position="458"/>
        <end position="467"/>
    </location>
</feature>
<feature type="compositionally biased region" description="Pro residues" evidence="1">
    <location>
        <begin position="313"/>
        <end position="324"/>
    </location>
</feature>
<feature type="compositionally biased region" description="Low complexity" evidence="1">
    <location>
        <begin position="80"/>
        <end position="96"/>
    </location>
</feature>
<dbReference type="Proteomes" id="UP001318040">
    <property type="component" value="Chromosome 3"/>
</dbReference>
<dbReference type="FunFam" id="1.25.40.990:FF:000002">
    <property type="entry name" value="Leukocyte receptor cluster member 8 homolog"/>
    <property type="match status" value="1"/>
</dbReference>
<keyword evidence="4" id="KW-0675">Receptor</keyword>
<feature type="compositionally biased region" description="Low complexity" evidence="1">
    <location>
        <begin position="14"/>
        <end position="28"/>
    </location>
</feature>
<feature type="region of interest" description="Disordered" evidence="1">
    <location>
        <begin position="393"/>
        <end position="415"/>
    </location>
</feature>
<feature type="compositionally biased region" description="Pro residues" evidence="1">
    <location>
        <begin position="176"/>
        <end position="192"/>
    </location>
</feature>
<gene>
    <name evidence="4" type="primary">LENG8</name>
</gene>
<feature type="compositionally biased region" description="Basic residues" evidence="1">
    <location>
        <begin position="499"/>
        <end position="512"/>
    </location>
</feature>
<evidence type="ECO:0000313" key="4">
    <source>
        <dbReference type="RefSeq" id="XP_032834653.1"/>
    </source>
</evidence>
<feature type="region of interest" description="Disordered" evidence="1">
    <location>
        <begin position="153"/>
        <end position="265"/>
    </location>
</feature>
<dbReference type="Pfam" id="PF03399">
    <property type="entry name" value="SAC3_GANP"/>
    <property type="match status" value="1"/>
</dbReference>
<feature type="region of interest" description="Disordered" evidence="1">
    <location>
        <begin position="300"/>
        <end position="338"/>
    </location>
</feature>
<feature type="region of interest" description="Disordered" evidence="1">
    <location>
        <begin position="1"/>
        <end position="96"/>
    </location>
</feature>
<dbReference type="PANTHER" id="PTHR12436:SF4">
    <property type="entry name" value="LEUKOCYTE RECEPTOR CLUSTER MEMBER 8"/>
    <property type="match status" value="1"/>
</dbReference>
<keyword evidence="3" id="KW-1185">Reference proteome</keyword>
<dbReference type="InterPro" id="IPR005062">
    <property type="entry name" value="SAC3/GANP/THP3_conserved"/>
</dbReference>
<feature type="compositionally biased region" description="Basic and acidic residues" evidence="1">
    <location>
        <begin position="394"/>
        <end position="403"/>
    </location>
</feature>
<dbReference type="CTD" id="114823"/>
<feature type="compositionally biased region" description="Low complexity" evidence="1">
    <location>
        <begin position="203"/>
        <end position="262"/>
    </location>
</feature>